<evidence type="ECO:0000256" key="1">
    <source>
        <dbReference type="SAM" id="SignalP"/>
    </source>
</evidence>
<feature type="signal peptide" evidence="1">
    <location>
        <begin position="1"/>
        <end position="22"/>
    </location>
</feature>
<protein>
    <recommendedName>
        <fullName evidence="3">DUF5666 domain-containing protein</fullName>
    </recommendedName>
</protein>
<dbReference type="AlphaFoldDB" id="A0AAU7AZ75"/>
<dbReference type="EMBL" id="CP114014">
    <property type="protein sequence ID" value="XAY06921.1"/>
    <property type="molecule type" value="Genomic_DNA"/>
</dbReference>
<evidence type="ECO:0008006" key="3">
    <source>
        <dbReference type="Google" id="ProtNLM"/>
    </source>
</evidence>
<gene>
    <name evidence="2" type="ORF">DSM112329_03799</name>
</gene>
<keyword evidence="1" id="KW-0732">Signal</keyword>
<feature type="chain" id="PRO_5043772679" description="DUF5666 domain-containing protein" evidence="1">
    <location>
        <begin position="23"/>
        <end position="151"/>
    </location>
</feature>
<dbReference type="RefSeq" id="WP_354698134.1">
    <property type="nucleotide sequence ID" value="NZ_CP114014.1"/>
</dbReference>
<accession>A0AAU7AZ75</accession>
<evidence type="ECO:0000313" key="2">
    <source>
        <dbReference type="EMBL" id="XAY06921.1"/>
    </source>
</evidence>
<reference evidence="2" key="1">
    <citation type="submission" date="2022-12" db="EMBL/GenBank/DDBJ databases">
        <title>Paraconexibacter alkalitolerans sp. nov. and Baekduia alba sp. nov., isolated from soil and emended description of the genera Paraconexibacter (Chun et al., 2020) and Baekduia (An et al., 2020).</title>
        <authorList>
            <person name="Vieira S."/>
            <person name="Huber K.J."/>
            <person name="Geppert A."/>
            <person name="Wolf J."/>
            <person name="Neumann-Schaal M."/>
            <person name="Muesken M."/>
            <person name="Overmann J."/>
        </authorList>
    </citation>
    <scope>NUCLEOTIDE SEQUENCE</scope>
    <source>
        <strain evidence="2">AEG42_29</strain>
    </source>
</reference>
<organism evidence="2">
    <name type="scientific">Paraconexibacter sp. AEG42_29</name>
    <dbReference type="NCBI Taxonomy" id="2997339"/>
    <lineage>
        <taxon>Bacteria</taxon>
        <taxon>Bacillati</taxon>
        <taxon>Actinomycetota</taxon>
        <taxon>Thermoleophilia</taxon>
        <taxon>Solirubrobacterales</taxon>
        <taxon>Paraconexibacteraceae</taxon>
        <taxon>Paraconexibacter</taxon>
    </lineage>
</organism>
<sequence>MRIRHVLPIAVLLGTLAVPAAAGPIRTYTGKATATDGRFRYGKVIVKTNGTKVTKIEIQAVTTIGCGGFMTVVFAPGDPEIQITKGSATIKGGKFSVRYRPVRSVEEQETEIKATITAKSVTGGTFKSGDLSTPAPLDGLCANGGRFSAKR</sequence>
<name>A0AAU7AZ75_9ACTN</name>
<dbReference type="KEGG" id="parq:DSM112329_03799"/>
<proteinExistence type="predicted"/>